<dbReference type="Pfam" id="PF01323">
    <property type="entry name" value="DSBA"/>
    <property type="match status" value="1"/>
</dbReference>
<dbReference type="PROSITE" id="PS51352">
    <property type="entry name" value="THIOREDOXIN_2"/>
    <property type="match status" value="1"/>
</dbReference>
<feature type="chain" id="PRO_5019361922" evidence="1">
    <location>
        <begin position="22"/>
        <end position="245"/>
    </location>
</feature>
<dbReference type="EMBL" id="QWEY01000010">
    <property type="protein sequence ID" value="RGP36065.1"/>
    <property type="molecule type" value="Genomic_DNA"/>
</dbReference>
<dbReference type="SUPFAM" id="SSF52833">
    <property type="entry name" value="Thioredoxin-like"/>
    <property type="match status" value="1"/>
</dbReference>
<name>A0A411YZ34_9RHOB</name>
<evidence type="ECO:0000313" key="4">
    <source>
        <dbReference type="Proteomes" id="UP000284547"/>
    </source>
</evidence>
<sequence>MILRTLIGITAMMMTSTVALAEMTETEREAFRAEVREFLLEEPEVLVEAMEVLQSRQDQSAAQRDLAMLRDNADLIYRDPNSWAGGNLEADLTIVEFVDYRCGYCRKAHDEVAELVESDGNIRLVLKEFPILGEQSLLSSQFAIAVRQLHGDDAYKAAHDALITLRGDANAETFVRLATDLGHDPAAITERMKSPEVQAIIDTNHALGTMMEINGTPTFVIDETMVRGYVPLEGMRQIVAGQREG</sequence>
<dbReference type="InterPro" id="IPR013766">
    <property type="entry name" value="Thioredoxin_domain"/>
</dbReference>
<dbReference type="InterPro" id="IPR041205">
    <property type="entry name" value="ScsC_N"/>
</dbReference>
<dbReference type="RefSeq" id="WP_118154934.1">
    <property type="nucleotide sequence ID" value="NZ_QWEY01000010.1"/>
</dbReference>
<dbReference type="Proteomes" id="UP000284547">
    <property type="component" value="Unassembled WGS sequence"/>
</dbReference>
<proteinExistence type="predicted"/>
<dbReference type="GO" id="GO:0016491">
    <property type="term" value="F:oxidoreductase activity"/>
    <property type="evidence" value="ECO:0007669"/>
    <property type="project" value="InterPro"/>
</dbReference>
<dbReference type="InterPro" id="IPR036249">
    <property type="entry name" value="Thioredoxin-like_sf"/>
</dbReference>
<dbReference type="Gene3D" id="3.40.30.10">
    <property type="entry name" value="Glutaredoxin"/>
    <property type="match status" value="1"/>
</dbReference>
<protein>
    <submittedName>
        <fullName evidence="3">DsbA family protein</fullName>
    </submittedName>
</protein>
<feature type="signal peptide" evidence="1">
    <location>
        <begin position="1"/>
        <end position="21"/>
    </location>
</feature>
<dbReference type="InterPro" id="IPR051470">
    <property type="entry name" value="Thiol:disulfide_interchange"/>
</dbReference>
<dbReference type="PANTHER" id="PTHR35272">
    <property type="entry name" value="THIOL:DISULFIDE INTERCHANGE PROTEIN DSBC-RELATED"/>
    <property type="match status" value="1"/>
</dbReference>
<dbReference type="CDD" id="cd03023">
    <property type="entry name" value="DsbA_Com1_like"/>
    <property type="match status" value="1"/>
</dbReference>
<evidence type="ECO:0000256" key="1">
    <source>
        <dbReference type="SAM" id="SignalP"/>
    </source>
</evidence>
<evidence type="ECO:0000313" key="3">
    <source>
        <dbReference type="EMBL" id="RGP36065.1"/>
    </source>
</evidence>
<dbReference type="InterPro" id="IPR001853">
    <property type="entry name" value="DSBA-like_thioredoxin_dom"/>
</dbReference>
<dbReference type="AlphaFoldDB" id="A0A411YZ34"/>
<evidence type="ECO:0000259" key="2">
    <source>
        <dbReference type="PROSITE" id="PS51352"/>
    </source>
</evidence>
<comment type="caution">
    <text evidence="3">The sequence shown here is derived from an EMBL/GenBank/DDBJ whole genome shotgun (WGS) entry which is preliminary data.</text>
</comment>
<gene>
    <name evidence="3" type="ORF">D1012_16775</name>
</gene>
<dbReference type="PANTHER" id="PTHR35272:SF3">
    <property type="entry name" value="THIOL:DISULFIDE INTERCHANGE PROTEIN DSBC"/>
    <property type="match status" value="1"/>
</dbReference>
<dbReference type="Pfam" id="PF18312">
    <property type="entry name" value="ScsC_N"/>
    <property type="match status" value="1"/>
</dbReference>
<keyword evidence="1" id="KW-0732">Signal</keyword>
<dbReference type="OrthoDB" id="9780147at2"/>
<accession>A0A411YZ34</accession>
<reference evidence="3 4" key="1">
    <citation type="submission" date="2018-08" db="EMBL/GenBank/DDBJ databases">
        <title>Flavobacterium tibetense sp. nov., isolated from a wetland YonghuCo on Tibetan Plateau.</title>
        <authorList>
            <person name="Phurbu D."/>
            <person name="Lu H."/>
            <person name="Xing P."/>
        </authorList>
    </citation>
    <scope>NUCLEOTIDE SEQUENCE [LARGE SCALE GENOMIC DNA]</scope>
    <source>
        <strain evidence="3 4">DJC</strain>
    </source>
</reference>
<keyword evidence="4" id="KW-1185">Reference proteome</keyword>
<organism evidence="3 4">
    <name type="scientific">Pseudotabrizicola alkalilacus</name>
    <dbReference type="NCBI Taxonomy" id="2305252"/>
    <lineage>
        <taxon>Bacteria</taxon>
        <taxon>Pseudomonadati</taxon>
        <taxon>Pseudomonadota</taxon>
        <taxon>Alphaproteobacteria</taxon>
        <taxon>Rhodobacterales</taxon>
        <taxon>Paracoccaceae</taxon>
        <taxon>Pseudotabrizicola</taxon>
    </lineage>
</organism>
<feature type="domain" description="Thioredoxin" evidence="2">
    <location>
        <begin position="55"/>
        <end position="244"/>
    </location>
</feature>